<protein>
    <submittedName>
        <fullName evidence="2">Uncharacterized protein</fullName>
    </submittedName>
</protein>
<evidence type="ECO:0000313" key="3">
    <source>
        <dbReference type="Proteomes" id="UP001590951"/>
    </source>
</evidence>
<dbReference type="EMBL" id="JBHFEH010000039">
    <property type="protein sequence ID" value="KAL2051064.1"/>
    <property type="molecule type" value="Genomic_DNA"/>
</dbReference>
<comment type="caution">
    <text evidence="2">The sequence shown here is derived from an EMBL/GenBank/DDBJ whole genome shotgun (WGS) entry which is preliminary data.</text>
</comment>
<gene>
    <name evidence="2" type="ORF">ABVK25_008658</name>
</gene>
<proteinExistence type="predicted"/>
<reference evidence="2 3" key="1">
    <citation type="submission" date="2024-09" db="EMBL/GenBank/DDBJ databases">
        <title>Rethinking Asexuality: The Enigmatic Case of Functional Sexual Genes in Lepraria (Stereocaulaceae).</title>
        <authorList>
            <person name="Doellman M."/>
            <person name="Sun Y."/>
            <person name="Barcenas-Pena A."/>
            <person name="Lumbsch H.T."/>
            <person name="Grewe F."/>
        </authorList>
    </citation>
    <scope>NUCLEOTIDE SEQUENCE [LARGE SCALE GENOMIC DNA]</scope>
    <source>
        <strain evidence="2 3">Grewe 0041</strain>
    </source>
</reference>
<accession>A0ABR4B2F5</accession>
<feature type="signal peptide" evidence="1">
    <location>
        <begin position="1"/>
        <end position="17"/>
    </location>
</feature>
<organism evidence="2 3">
    <name type="scientific">Lepraria finkii</name>
    <dbReference type="NCBI Taxonomy" id="1340010"/>
    <lineage>
        <taxon>Eukaryota</taxon>
        <taxon>Fungi</taxon>
        <taxon>Dikarya</taxon>
        <taxon>Ascomycota</taxon>
        <taxon>Pezizomycotina</taxon>
        <taxon>Lecanoromycetes</taxon>
        <taxon>OSLEUM clade</taxon>
        <taxon>Lecanoromycetidae</taxon>
        <taxon>Lecanorales</taxon>
        <taxon>Lecanorineae</taxon>
        <taxon>Stereocaulaceae</taxon>
        <taxon>Lepraria</taxon>
    </lineage>
</organism>
<dbReference type="Proteomes" id="UP001590951">
    <property type="component" value="Unassembled WGS sequence"/>
</dbReference>
<name>A0ABR4B2F5_9LECA</name>
<evidence type="ECO:0000256" key="1">
    <source>
        <dbReference type="SAM" id="SignalP"/>
    </source>
</evidence>
<feature type="chain" id="PRO_5045403830" evidence="1">
    <location>
        <begin position="18"/>
        <end position="257"/>
    </location>
</feature>
<keyword evidence="3" id="KW-1185">Reference proteome</keyword>
<sequence length="257" mass="28551">MMLYLTLIAVLATGTIAGPLLAGNKLTFLKRASDPAADQPENIQTCIDAENCEPYTNPYGHTRIYFKRGMEPGSTDFEERHALAKRDDNSSIKTYATMGNSKLVYGCNVHPGAVLTTICKTSGACIPNQPVNGDIQYTAANPGETSDAPQPQTLEILATEQYKPEWWDNFVQAIQAMGGVKLQWDRNKPWKDAGPFRERDTPIQDASTEHYGRSGIQDWRRRRIIIALRVEGGDNESLGKVSRYSIPLLQSITAFQQ</sequence>
<keyword evidence="1" id="KW-0732">Signal</keyword>
<evidence type="ECO:0000313" key="2">
    <source>
        <dbReference type="EMBL" id="KAL2051064.1"/>
    </source>
</evidence>